<dbReference type="Pfam" id="PF13424">
    <property type="entry name" value="TPR_12"/>
    <property type="match status" value="1"/>
</dbReference>
<comment type="caution">
    <text evidence="2">The sequence shown here is derived from an EMBL/GenBank/DDBJ whole genome shotgun (WGS) entry which is preliminary data.</text>
</comment>
<evidence type="ECO:0000259" key="1">
    <source>
        <dbReference type="SMART" id="SM01043"/>
    </source>
</evidence>
<proteinExistence type="predicted"/>
<dbReference type="AlphaFoldDB" id="A0A6L6Y220"/>
<name>A0A6L6Y220_9ACTN</name>
<dbReference type="InterPro" id="IPR011990">
    <property type="entry name" value="TPR-like_helical_dom_sf"/>
</dbReference>
<dbReference type="RefSeq" id="WP_157346604.1">
    <property type="nucleotide sequence ID" value="NZ_WSEK01000005.1"/>
</dbReference>
<dbReference type="SMART" id="SM01043">
    <property type="entry name" value="BTAD"/>
    <property type="match status" value="1"/>
</dbReference>
<dbReference type="Pfam" id="PF03704">
    <property type="entry name" value="BTAD"/>
    <property type="match status" value="1"/>
</dbReference>
<keyword evidence="3" id="KW-1185">Reference proteome</keyword>
<dbReference type="EMBL" id="WSEK01000005">
    <property type="protein sequence ID" value="MVQ51645.1"/>
    <property type="molecule type" value="Genomic_DNA"/>
</dbReference>
<gene>
    <name evidence="2" type="ORF">GON03_20895</name>
</gene>
<dbReference type="InterPro" id="IPR019734">
    <property type="entry name" value="TPR_rpt"/>
</dbReference>
<reference evidence="2 3" key="1">
    <citation type="submission" date="2019-12" db="EMBL/GenBank/DDBJ databases">
        <authorList>
            <person name="Huq M.A."/>
        </authorList>
    </citation>
    <scope>NUCLEOTIDE SEQUENCE [LARGE SCALE GENOMIC DNA]</scope>
    <source>
        <strain evidence="2 3">MAH-18</strain>
    </source>
</reference>
<protein>
    <submittedName>
        <fullName evidence="2">SARP family transcriptional regulator</fullName>
    </submittedName>
</protein>
<dbReference type="InterPro" id="IPR005158">
    <property type="entry name" value="BTAD"/>
</dbReference>
<sequence length="609" mass="65916">MADEPLTIRLLGRPAIERPGQTADRLRSRKSWALLAYLLLCEARPTRSQLAGMLFSEADDPLRALRWSLAEIRRCLGDSVSIDGDPVVLLLSEGVAVDVDLLGRDWTAAVEAVGLGAELLDGLVVRGAPAFESWLLYERRRIAAASEAILHEAALGLLARGALDRACGFAVRAAAMSPLDENHQALLIRLYRLMGDDAAAERQYAAWTGLLDTELGVAPGVTIEAAMRERPRRRVGVPTSATVEAAIESGSATIAAGAIEPGVAALRSAVRLADAGAATSLRSRSRQVLAEALIHSLRGLDEEGLAHLHEADRLAVEDDDPIGSALARAELGYVDFLRARYDRAERWLSEAMDLADGSPVVMAKAATYLGSVHSDTADYPRAIALLDEAGRLSREAGDPRREAYALCMKGRVELLRGDLDEADHHLTTAVALAERVHWLSFLPWPQAFQGEVCLARHEPSRAAEIFQQAFARACQLGDPCWEGITARGLALVADAEGDSERAFETLRDARSRGTRLADPYVWLDAHILDAMCDLGRTHGHPETRTWIDTLRELASRAGMRELTVRALLHSAARGSTGDADAADLLAAEIDNPDLHALIRATREGRTQPC</sequence>
<accession>A0A6L6Y220</accession>
<dbReference type="InterPro" id="IPR051677">
    <property type="entry name" value="AfsR-DnrI-RedD_regulator"/>
</dbReference>
<dbReference type="Proteomes" id="UP000473525">
    <property type="component" value="Unassembled WGS sequence"/>
</dbReference>
<dbReference type="PANTHER" id="PTHR35807:SF3">
    <property type="entry name" value="BLL5740 PROTEIN"/>
    <property type="match status" value="1"/>
</dbReference>
<dbReference type="PANTHER" id="PTHR35807">
    <property type="entry name" value="TRANSCRIPTIONAL REGULATOR REDD-RELATED"/>
    <property type="match status" value="1"/>
</dbReference>
<feature type="domain" description="Bacterial transcriptional activator" evidence="1">
    <location>
        <begin position="97"/>
        <end position="231"/>
    </location>
</feature>
<dbReference type="Gene3D" id="1.25.40.10">
    <property type="entry name" value="Tetratricopeptide repeat domain"/>
    <property type="match status" value="2"/>
</dbReference>
<evidence type="ECO:0000313" key="2">
    <source>
        <dbReference type="EMBL" id="MVQ51645.1"/>
    </source>
</evidence>
<evidence type="ECO:0000313" key="3">
    <source>
        <dbReference type="Proteomes" id="UP000473525"/>
    </source>
</evidence>
<dbReference type="SUPFAM" id="SSF48452">
    <property type="entry name" value="TPR-like"/>
    <property type="match status" value="2"/>
</dbReference>
<dbReference type="Gene3D" id="1.10.10.10">
    <property type="entry name" value="Winged helix-like DNA-binding domain superfamily/Winged helix DNA-binding domain"/>
    <property type="match status" value="1"/>
</dbReference>
<dbReference type="SMART" id="SM00028">
    <property type="entry name" value="TPR"/>
    <property type="match status" value="3"/>
</dbReference>
<dbReference type="InterPro" id="IPR036388">
    <property type="entry name" value="WH-like_DNA-bd_sf"/>
</dbReference>
<organism evidence="2 3">
    <name type="scientific">Nocardioides agri</name>
    <dbReference type="NCBI Taxonomy" id="2682843"/>
    <lineage>
        <taxon>Bacteria</taxon>
        <taxon>Bacillati</taxon>
        <taxon>Actinomycetota</taxon>
        <taxon>Actinomycetes</taxon>
        <taxon>Propionibacteriales</taxon>
        <taxon>Nocardioidaceae</taxon>
        <taxon>Nocardioides</taxon>
    </lineage>
</organism>